<organism evidence="1 2">
    <name type="scientific">Dufourea novaeangliae</name>
    <name type="common">Sweat bee</name>
    <dbReference type="NCBI Taxonomy" id="178035"/>
    <lineage>
        <taxon>Eukaryota</taxon>
        <taxon>Metazoa</taxon>
        <taxon>Ecdysozoa</taxon>
        <taxon>Arthropoda</taxon>
        <taxon>Hexapoda</taxon>
        <taxon>Insecta</taxon>
        <taxon>Pterygota</taxon>
        <taxon>Neoptera</taxon>
        <taxon>Endopterygota</taxon>
        <taxon>Hymenoptera</taxon>
        <taxon>Apocrita</taxon>
        <taxon>Aculeata</taxon>
        <taxon>Apoidea</taxon>
        <taxon>Anthophila</taxon>
        <taxon>Halictidae</taxon>
        <taxon>Rophitinae</taxon>
        <taxon>Dufourea</taxon>
    </lineage>
</organism>
<name>A0A154PJJ6_DUFNO</name>
<sequence length="111" mass="12548">MSHTLPNSFSTSSYELYAILMTLKHIKTSNDKFIIHTIRIDVSTALTSNNDNPLVKEELETLYGIENENRTIEILFDKTSTTPKNTETGNIKSITTTLKQSSKTKLKQRGI</sequence>
<gene>
    <name evidence="1" type="ORF">WN55_02622</name>
</gene>
<dbReference type="AlphaFoldDB" id="A0A154PJJ6"/>
<keyword evidence="2" id="KW-1185">Reference proteome</keyword>
<evidence type="ECO:0000313" key="1">
    <source>
        <dbReference type="EMBL" id="KZC11448.1"/>
    </source>
</evidence>
<dbReference type="Proteomes" id="UP000076502">
    <property type="component" value="Unassembled WGS sequence"/>
</dbReference>
<dbReference type="EMBL" id="KQ434918">
    <property type="protein sequence ID" value="KZC11448.1"/>
    <property type="molecule type" value="Genomic_DNA"/>
</dbReference>
<proteinExistence type="predicted"/>
<protein>
    <submittedName>
        <fullName evidence="1">Uncharacterized protein</fullName>
    </submittedName>
</protein>
<evidence type="ECO:0000313" key="2">
    <source>
        <dbReference type="Proteomes" id="UP000076502"/>
    </source>
</evidence>
<reference evidence="1 2" key="1">
    <citation type="submission" date="2015-07" db="EMBL/GenBank/DDBJ databases">
        <title>The genome of Dufourea novaeangliae.</title>
        <authorList>
            <person name="Pan H."/>
            <person name="Kapheim K."/>
        </authorList>
    </citation>
    <scope>NUCLEOTIDE SEQUENCE [LARGE SCALE GENOMIC DNA]</scope>
    <source>
        <strain evidence="1">0120121106</strain>
        <tissue evidence="1">Whole body</tissue>
    </source>
</reference>
<accession>A0A154PJJ6</accession>